<dbReference type="GO" id="GO:0051537">
    <property type="term" value="F:2 iron, 2 sulfur cluster binding"/>
    <property type="evidence" value="ECO:0007669"/>
    <property type="project" value="UniProtKB-KW"/>
</dbReference>
<dbReference type="Proteomes" id="UP000316562">
    <property type="component" value="Unassembled WGS sequence"/>
</dbReference>
<keyword evidence="1" id="KW-0001">2Fe-2S</keyword>
<organism evidence="9 10">
    <name type="scientific">Acididesulfobacter guangdongensis</name>
    <dbReference type="NCBI Taxonomy" id="2597225"/>
    <lineage>
        <taxon>Bacteria</taxon>
        <taxon>Deltaproteobacteria</taxon>
        <taxon>Candidatus Acidulodesulfobacterales</taxon>
        <taxon>Candidatus Acididesulfobacter</taxon>
    </lineage>
</organism>
<evidence type="ECO:0000256" key="7">
    <source>
        <dbReference type="SAM" id="Phobius"/>
    </source>
</evidence>
<accession>A0A519BG92</accession>
<evidence type="ECO:0000256" key="4">
    <source>
        <dbReference type="ARBA" id="ARBA00023014"/>
    </source>
</evidence>
<evidence type="ECO:0000256" key="3">
    <source>
        <dbReference type="ARBA" id="ARBA00023004"/>
    </source>
</evidence>
<keyword evidence="7" id="KW-1133">Transmembrane helix</keyword>
<keyword evidence="7" id="KW-0472">Membrane</keyword>
<evidence type="ECO:0000313" key="9">
    <source>
        <dbReference type="EMBL" id="RZD16282.1"/>
    </source>
</evidence>
<sequence>MAKSSEESPSRRTFMMVVIGLISTVIGIALAVPILGAVLNPLFRKRDIVWTKLGKISDLNLKPLNPKFVPVYFRVKEGWSVNTLPRQVVIVKQVNGDLLFFSNQCTHLGCPLHWIAARQKFLCPCHGGMFNATGQVVGGPPPRPLYQWVHKFGKDKDTVYIQNKFKDNPKDRGI</sequence>
<evidence type="ECO:0000256" key="5">
    <source>
        <dbReference type="ARBA" id="ARBA00023157"/>
    </source>
</evidence>
<dbReference type="CDD" id="cd03467">
    <property type="entry name" value="Rieske"/>
    <property type="match status" value="1"/>
</dbReference>
<evidence type="ECO:0000259" key="8">
    <source>
        <dbReference type="PROSITE" id="PS51296"/>
    </source>
</evidence>
<keyword evidence="3" id="KW-0408">Iron</keyword>
<keyword evidence="5" id="KW-1015">Disulfide bond</keyword>
<keyword evidence="7" id="KW-0812">Transmembrane</keyword>
<evidence type="ECO:0000256" key="6">
    <source>
        <dbReference type="ARBA" id="ARBA00034078"/>
    </source>
</evidence>
<dbReference type="InterPro" id="IPR014349">
    <property type="entry name" value="Rieske_Fe-S_prot"/>
</dbReference>
<gene>
    <name evidence="9" type="ORF">EVJ46_04405</name>
</gene>
<keyword evidence="4" id="KW-0411">Iron-sulfur</keyword>
<dbReference type="PROSITE" id="PS51296">
    <property type="entry name" value="RIESKE"/>
    <property type="match status" value="1"/>
</dbReference>
<dbReference type="GO" id="GO:0046872">
    <property type="term" value="F:metal ion binding"/>
    <property type="evidence" value="ECO:0007669"/>
    <property type="project" value="UniProtKB-KW"/>
</dbReference>
<comment type="cofactor">
    <cofactor evidence="6">
        <name>[2Fe-2S] cluster</name>
        <dbReference type="ChEBI" id="CHEBI:190135"/>
    </cofactor>
</comment>
<dbReference type="PANTHER" id="PTHR10134">
    <property type="entry name" value="CYTOCHROME B-C1 COMPLEX SUBUNIT RIESKE, MITOCHONDRIAL"/>
    <property type="match status" value="1"/>
</dbReference>
<dbReference type="Pfam" id="PF00355">
    <property type="entry name" value="Rieske"/>
    <property type="match status" value="1"/>
</dbReference>
<evidence type="ECO:0000256" key="1">
    <source>
        <dbReference type="ARBA" id="ARBA00022714"/>
    </source>
</evidence>
<dbReference type="EMBL" id="SGBC01000002">
    <property type="protein sequence ID" value="RZD16282.1"/>
    <property type="molecule type" value="Genomic_DNA"/>
</dbReference>
<protein>
    <submittedName>
        <fullName evidence="9">Ubiquinol-cytochrome c reductase iron-sulfur subunit</fullName>
    </submittedName>
</protein>
<keyword evidence="2" id="KW-0479">Metal-binding</keyword>
<dbReference type="InterPro" id="IPR036922">
    <property type="entry name" value="Rieske_2Fe-2S_sf"/>
</dbReference>
<feature type="transmembrane region" description="Helical" evidence="7">
    <location>
        <begin position="14"/>
        <end position="39"/>
    </location>
</feature>
<reference evidence="9 10" key="1">
    <citation type="journal article" date="2019" name="ISME J.">
        <title>Insights into ecological role of a new deltaproteobacterial order Candidatus Acidulodesulfobacterales by metagenomics and metatranscriptomics.</title>
        <authorList>
            <person name="Tan S."/>
            <person name="Liu J."/>
            <person name="Fang Y."/>
            <person name="Hedlund B.P."/>
            <person name="Lian Z.H."/>
            <person name="Huang L.Y."/>
            <person name="Li J.T."/>
            <person name="Huang L.N."/>
            <person name="Li W.J."/>
            <person name="Jiang H.C."/>
            <person name="Dong H.L."/>
            <person name="Shu W.S."/>
        </authorList>
    </citation>
    <scope>NUCLEOTIDE SEQUENCE [LARGE SCALE GENOMIC DNA]</scope>
    <source>
        <strain evidence="9">AP2</strain>
    </source>
</reference>
<dbReference type="InterPro" id="IPR017941">
    <property type="entry name" value="Rieske_2Fe-2S"/>
</dbReference>
<dbReference type="SUPFAM" id="SSF50022">
    <property type="entry name" value="ISP domain"/>
    <property type="match status" value="1"/>
</dbReference>
<dbReference type="PRINTS" id="PR00162">
    <property type="entry name" value="RIESKE"/>
</dbReference>
<name>A0A519BG92_ACIG2</name>
<dbReference type="InterPro" id="IPR005805">
    <property type="entry name" value="Rieske_Fe-S_prot_C"/>
</dbReference>
<dbReference type="Gene3D" id="2.102.10.10">
    <property type="entry name" value="Rieske [2Fe-2S] iron-sulphur domain"/>
    <property type="match status" value="1"/>
</dbReference>
<dbReference type="GO" id="GO:0016020">
    <property type="term" value="C:membrane"/>
    <property type="evidence" value="ECO:0007669"/>
    <property type="project" value="InterPro"/>
</dbReference>
<comment type="caution">
    <text evidence="9">The sequence shown here is derived from an EMBL/GenBank/DDBJ whole genome shotgun (WGS) entry which is preliminary data.</text>
</comment>
<proteinExistence type="predicted"/>
<dbReference type="AlphaFoldDB" id="A0A519BG92"/>
<evidence type="ECO:0000313" key="10">
    <source>
        <dbReference type="Proteomes" id="UP000316562"/>
    </source>
</evidence>
<feature type="domain" description="Rieske" evidence="8">
    <location>
        <begin position="67"/>
        <end position="159"/>
    </location>
</feature>
<evidence type="ECO:0000256" key="2">
    <source>
        <dbReference type="ARBA" id="ARBA00022723"/>
    </source>
</evidence>